<evidence type="ECO:0000313" key="2">
    <source>
        <dbReference type="EMBL" id="PLR19223.1"/>
    </source>
</evidence>
<reference evidence="1 4" key="2">
    <citation type="submission" date="2018-01" db="EMBL/GenBank/DDBJ databases">
        <title>Complete genome sequence of Caulobacter flavus RHGG3.</title>
        <authorList>
            <person name="Yang E."/>
        </authorList>
    </citation>
    <scope>NUCLEOTIDE SEQUENCE [LARGE SCALE GENOMIC DNA]</scope>
    <source>
        <strain evidence="1 4">RHGG3</strain>
    </source>
</reference>
<organism evidence="2 3">
    <name type="scientific">Caulobacter flavus</name>
    <dbReference type="NCBI Taxonomy" id="1679497"/>
    <lineage>
        <taxon>Bacteria</taxon>
        <taxon>Pseudomonadati</taxon>
        <taxon>Pseudomonadota</taxon>
        <taxon>Alphaproteobacteria</taxon>
        <taxon>Caulobacterales</taxon>
        <taxon>Caulobacteraceae</taxon>
        <taxon>Caulobacter</taxon>
    </lineage>
</organism>
<accession>A0A2N5CZJ2</accession>
<dbReference type="KEGG" id="cfh:C1707_01915"/>
<dbReference type="AlphaFoldDB" id="A0A2N5CZJ2"/>
<dbReference type="OrthoDB" id="7526295at2"/>
<reference evidence="2 3" key="1">
    <citation type="submission" date="2017-12" db="EMBL/GenBank/DDBJ databases">
        <title>The genome sequence of Caulobacter flavus CGMCC1 15093.</title>
        <authorList>
            <person name="Gao J."/>
            <person name="Mao X."/>
            <person name="Sun J."/>
        </authorList>
    </citation>
    <scope>NUCLEOTIDE SEQUENCE [LARGE SCALE GENOMIC DNA]</scope>
    <source>
        <strain evidence="2 3">CGMCC1 15093</strain>
    </source>
</reference>
<evidence type="ECO:0000313" key="3">
    <source>
        <dbReference type="Proteomes" id="UP000234483"/>
    </source>
</evidence>
<dbReference type="RefSeq" id="WP_101711781.1">
    <property type="nucleotide sequence ID" value="NZ_CP026100.1"/>
</dbReference>
<keyword evidence="4" id="KW-1185">Reference proteome</keyword>
<evidence type="ECO:0000313" key="1">
    <source>
        <dbReference type="EMBL" id="AYV45097.1"/>
    </source>
</evidence>
<dbReference type="Proteomes" id="UP000281192">
    <property type="component" value="Chromosome"/>
</dbReference>
<name>A0A2N5CZJ2_9CAUL</name>
<dbReference type="EMBL" id="CP026100">
    <property type="protein sequence ID" value="AYV45097.1"/>
    <property type="molecule type" value="Genomic_DNA"/>
</dbReference>
<gene>
    <name evidence="1" type="ORF">C1707_01915</name>
    <name evidence="2" type="ORF">CFHF_04255</name>
</gene>
<protein>
    <submittedName>
        <fullName evidence="2">Uncharacterized protein</fullName>
    </submittedName>
</protein>
<sequence>MSLDKFHEEPWKTSHRTYETSALAIAPAPEYASSEVLLSSLYRAVGFEGHSESSVPTRGRELDRDVLAFRNKRERKTGAVLDADSLHMMLHSALESPKLPNQSAKRFLQVTPLVPQVAVFSGSARLAGNPWPAGALVRRMIWLGARDAVEAAGVWEGLFEALSVSADDDVFARFLQAELATWAPEPQWASSEPKPLPVLRHEDREGLSYPARQFVTDLQAIVAAKTAMTRRQWTSLLEAIVRIGTVSHVLWLCDVHDNMWSMVRRSATGDCPADVSEVRTLLFGRRAGRLPYGDRALPLAKDRVSAFLQARLGLNQVLWALEAAGGLSGGLSTSEEVFQLCEAARDAAARDGAEALLSGLSETRERENRTVLCRKGIGSNLLEFVRHALGQRQTANAALRGYDQGFVLRKKGAAASSPWIVSLGPVAVLALVHCSLAKTSGPRSVRYLAQHMSGYGIMIDHQEIAESDLGHQLRMLGLVLDSPDAESGMLLVPPFAEQAA</sequence>
<dbReference type="Proteomes" id="UP000234483">
    <property type="component" value="Unassembled WGS sequence"/>
</dbReference>
<dbReference type="EMBL" id="PJRQ01000008">
    <property type="protein sequence ID" value="PLR19223.1"/>
    <property type="molecule type" value="Genomic_DNA"/>
</dbReference>
<proteinExistence type="predicted"/>
<evidence type="ECO:0000313" key="4">
    <source>
        <dbReference type="Proteomes" id="UP000281192"/>
    </source>
</evidence>